<sequence length="201" mass="20702">MAREINHAAWSLAITCGVALAAAGCGSPTVIDTGEPWTPAQTASPTPELPAHRTNHQLADAAEFYVSGPGQKAYHFTTPSGRWQCAIVPHTSAGCQPTGGSALSITGAPEEVPGPDGEPTSPNTVLIDRHGDAQFVMADPDSYTVTPGPAATLSFGQVLMVAGFRCNVQEATGISCGSETSARGFTFSADGYLPVYTDVAH</sequence>
<evidence type="ECO:0000256" key="1">
    <source>
        <dbReference type="SAM" id="MobiDB-lite"/>
    </source>
</evidence>
<gene>
    <name evidence="3" type="ORF">BN1047_02265</name>
</gene>
<reference evidence="3" key="2">
    <citation type="submission" date="2015-09" db="EMBL/GenBank/DDBJ databases">
        <title>Draft genome sequence of Mycobacterium neoaurum DSM 44074.</title>
        <authorList>
            <person name="Croce O."/>
            <person name="Robert C."/>
            <person name="Raoult D."/>
            <person name="Drancourt M."/>
        </authorList>
    </citation>
    <scope>NUCLEOTIDE SEQUENCE</scope>
    <source>
        <strain evidence="3">DSM 44074</strain>
    </source>
</reference>
<evidence type="ECO:0000256" key="2">
    <source>
        <dbReference type="SAM" id="SignalP"/>
    </source>
</evidence>
<dbReference type="RefSeq" id="WP_234411586.1">
    <property type="nucleotide sequence ID" value="NZ_CP074376.1"/>
</dbReference>
<protein>
    <recommendedName>
        <fullName evidence="5">Lipoprotein</fullName>
    </recommendedName>
</protein>
<keyword evidence="2" id="KW-0732">Signal</keyword>
<proteinExistence type="predicted"/>
<dbReference type="AlphaFoldDB" id="A0AAV2WKE8"/>
<evidence type="ECO:0000313" key="3">
    <source>
        <dbReference type="EMBL" id="CDQ44387.1"/>
    </source>
</evidence>
<evidence type="ECO:0008006" key="5">
    <source>
        <dbReference type="Google" id="ProtNLM"/>
    </source>
</evidence>
<name>A0AAV2WKE8_MYCNE</name>
<dbReference type="Proteomes" id="UP000028864">
    <property type="component" value="Unassembled WGS sequence"/>
</dbReference>
<evidence type="ECO:0000313" key="4">
    <source>
        <dbReference type="Proteomes" id="UP000028864"/>
    </source>
</evidence>
<reference evidence="3" key="1">
    <citation type="submission" date="2014-05" db="EMBL/GenBank/DDBJ databases">
        <authorList>
            <person name="Urmite Genomes"/>
        </authorList>
    </citation>
    <scope>NUCLEOTIDE SEQUENCE</scope>
    <source>
        <strain evidence="3">DSM 44074</strain>
    </source>
</reference>
<feature type="signal peptide" evidence="2">
    <location>
        <begin position="1"/>
        <end position="21"/>
    </location>
</feature>
<feature type="region of interest" description="Disordered" evidence="1">
    <location>
        <begin position="32"/>
        <end position="51"/>
    </location>
</feature>
<feature type="chain" id="PRO_5043371323" description="Lipoprotein" evidence="2">
    <location>
        <begin position="22"/>
        <end position="201"/>
    </location>
</feature>
<dbReference type="PROSITE" id="PS51257">
    <property type="entry name" value="PROKAR_LIPOPROTEIN"/>
    <property type="match status" value="1"/>
</dbReference>
<accession>A0AAV2WKE8</accession>
<dbReference type="EMBL" id="LK021338">
    <property type="protein sequence ID" value="CDQ44387.1"/>
    <property type="molecule type" value="Genomic_DNA"/>
</dbReference>
<organism evidence="3 4">
    <name type="scientific">Mycolicibacterium neoaurum</name>
    <name type="common">Mycobacterium neoaurum</name>
    <dbReference type="NCBI Taxonomy" id="1795"/>
    <lineage>
        <taxon>Bacteria</taxon>
        <taxon>Bacillati</taxon>
        <taxon>Actinomycetota</taxon>
        <taxon>Actinomycetes</taxon>
        <taxon>Mycobacteriales</taxon>
        <taxon>Mycobacteriaceae</taxon>
        <taxon>Mycolicibacterium</taxon>
    </lineage>
</organism>